<evidence type="ECO:0000313" key="4">
    <source>
        <dbReference type="Proteomes" id="UP000220922"/>
    </source>
</evidence>
<feature type="compositionally biased region" description="Low complexity" evidence="1">
    <location>
        <begin position="718"/>
        <end position="730"/>
    </location>
</feature>
<dbReference type="InterPro" id="IPR012334">
    <property type="entry name" value="Pectin_lyas_fold"/>
</dbReference>
<organism evidence="3 4">
    <name type="scientific">Candidatus Chloroploca asiatica</name>
    <dbReference type="NCBI Taxonomy" id="1506545"/>
    <lineage>
        <taxon>Bacteria</taxon>
        <taxon>Bacillati</taxon>
        <taxon>Chloroflexota</taxon>
        <taxon>Chloroflexia</taxon>
        <taxon>Chloroflexales</taxon>
        <taxon>Chloroflexineae</taxon>
        <taxon>Oscillochloridaceae</taxon>
        <taxon>Candidatus Chloroploca</taxon>
    </lineage>
</organism>
<evidence type="ECO:0000259" key="2">
    <source>
        <dbReference type="Pfam" id="PF10633"/>
    </source>
</evidence>
<dbReference type="SUPFAM" id="SSF51126">
    <property type="entry name" value="Pectin lyase-like"/>
    <property type="match status" value="2"/>
</dbReference>
<dbReference type="Gene3D" id="2.160.20.10">
    <property type="entry name" value="Single-stranded right-handed beta-helix, Pectin lyase-like"/>
    <property type="match status" value="1"/>
</dbReference>
<dbReference type="EMBL" id="LYXE01000127">
    <property type="protein sequence ID" value="PDV97578.1"/>
    <property type="molecule type" value="Genomic_DNA"/>
</dbReference>
<keyword evidence="4" id="KW-1185">Reference proteome</keyword>
<dbReference type="Gene3D" id="2.60.40.10">
    <property type="entry name" value="Immunoglobulins"/>
    <property type="match status" value="2"/>
</dbReference>
<proteinExistence type="predicted"/>
<dbReference type="Pfam" id="PF10633">
    <property type="entry name" value="NPCBM_assoc"/>
    <property type="match status" value="1"/>
</dbReference>
<dbReference type="OrthoDB" id="134456at2"/>
<protein>
    <recommendedName>
        <fullName evidence="2">Alpha-galactosidase NEW3 domain-containing protein</fullName>
    </recommendedName>
</protein>
<dbReference type="Proteomes" id="UP000220922">
    <property type="component" value="Unassembled WGS sequence"/>
</dbReference>
<dbReference type="RefSeq" id="WP_097654205.1">
    <property type="nucleotide sequence ID" value="NZ_LYXE01000127.1"/>
</dbReference>
<dbReference type="InterPro" id="IPR013783">
    <property type="entry name" value="Ig-like_fold"/>
</dbReference>
<sequence>MASLNRRLALVLVLALLFSLLAALPVPWSIVAAQENIVVSNLTDLDNGGANDCGSDGCSLREAIRLANSRTGPNTITFSVTGTIFLETALPILTDDETTLDATSADPAGTQPNVTLNALGIAPGSHGLHLQSNNNVVRGLAIIRAPAGMSADLAGAGIFLDGASGNQLYQNWLGLAADGTAQGNQGYGLLIGNGASNNIIGADRDDQRNVLTSNVMGGIRINSASNTALNQNNLIEGNYIGTTPAGDAAGNNGTRTDSAGMSLGAGAVNTTIRNNVIGGFPQSFGIFMPGLGQVSTNPLIARDNVIVGNAIGVTRGGTPIPNRFGLQLGSNAYGPRNTTIGGLDPLDRNIIAGNTNYGIRFFDSGFAWGDATILGNLIGLTADGTPLPNGTTSDSSSGAIFIGLLGGGTTQFPPGRVTVGPKNVIAASRSFGVHVRSSNHVIKGNYLGTSASGDRSEAGQTAFGGASIFLEHGTGVTIGGTTIADRNVIAYGGALIGGARAAILINPVALGTNRCSNGTCTTSGHLIEGNYLGVRPDGVTPLNAASPSGTEGMRIWRTTGVTVRNNLIGGVGQGLALGEPSVAAGAVTNLLIEGNLIGAPATGELPLDANLAAAPRNFSVGIRLFNGSNNVIRQNLVAYNGSGQSFDVVPGILIGALFDGNLASNNDLLGNRLVRNGGADAPGIQIRGATGIRISQTTTEFHQGPGIALLEGGNAGRTPPTLNPQLQQNPEPQPPSVTGLTDPACGLGCTVEIFTTSRGTEADEGPIYLASGLTLADGTFNIPLPVCQRYINATVTDATGNTSPFSTRIDLGVDNPCAPIAFDLVADPAGTERAVAPGEQTTYLHTLNNTSPITLTFSVALTSTQRWANGPTLVTVPPNASTEIPVTVTVPATQAEAATETTSVRALVGTARSSNVVVNTTTVRLPGPAFPALTGPLTTTLAGPTTIFTHTVSNVGDVVGDFTVASTGFVGDAPPGWSVASVTPASFTLTPTQTMTVSVLVNTPGAPPAGSVVFGLRAFVTGDEARVAQTANTIIVPVVRGFAFTPATLQRVTTDPGATARFTYVLTNTGNAADSFAIATSAPPAGLTLTGVTATPSLSNLATGSSSTVQVSYAVADDALAGTYPLTVTARVTGGADPPPPAPRSLEVVVLGSGAVTLTPERAEPPVVDLAGATQPVAVTTVFTAANTGNASAPILPGPVTGLPAGWTGEVTGNACPSDLPGLAPAASCLFTVTVTVPPTADAGVTDLTVAATADNSAQTNPAVPDVTDEATLRVQVAVVRGVALRPANLAQAALPGDTVTFVHTLENTGNAPDSYTLTVSQTATLPAWTLSLTPTAVSDLARDGTRTITTTTVVPANLLAGDVKQLTVRAVGVNDGPTAEVTAVVTIGSLVAGELLDSPRGSVDPGETTTYTVTVRNTGTERTRYTLVLSDTLSGWRSAVGPATPALPPGMTGTLVISVTAPLDAPSDATNTTQLRLVEDGAPTVILDEREATTRIGPVVRGFLFTPATLQRVTTDPGTTVRFSYRLTNTGNVADSFTIVPSVPPAGLSVAGVSATPSLNDLPVGAGSTVHVSYTVGVGVLEGTYPLTITARVSGGDDPPPDALRAAELVVRGRGAVALAPTLAEPPAVDLAGATQPVALTVVFTATNTGNAPAPILPGPVTGLPAGWTGEVTGNACPAALPGLAPAATCRFTVTVSIPADADGGVTDLTVAATADNSARTNPTVPDATDEATLRVRVAVERGVALRPDGLAQLAGPGQTATFVHTLENTGNAPDSFNLSVLQPQAEPVWTVAVSPSLVSDLARDGTRTITTTAVVPATALPGESVRLTLRAAGVNAGPVAEVTALVTVTERVVRDFVFTPEPLQRRTTVPGTTVRFTYVLTNTGNGVDSFALDSSVPPAGVTLLDVTATPSLDNLAAGVSSEVQIRYAVDSAALAGTYPLTITARAVGGLEPPAPAVRSIELVVVAGGSVVLSPDLVAPPEVNLAGVTQPVAVTVVFTATNTGNASAPILPGPVTGLPSGWTGDVTGNGCPSGLPGLAPAASCQFTVTVTVPSTAEAGVTDLIVAATADNSAQTNPTVPNITDEATLRVQVAVVRGVALRPDNLAQQALPGETVTFVHTLENTGNVPDSYTLTVSQTATLPAWTVNLTPTEVSDLARAGTRTLTTTTVVPANLLAGEEQRLTVRAVGVNDGPAAEVTAVVTIGSLVAGELLDSPRGNVNVGGTTTSYAITVRNTGTERTSYTLVLSDTLPGWRSEVGVATPALLPGMTGTVTINVTAPPEAVRGDTNTTVLRLVEAGLPTVILDEGEAVTRVGPLFGLMLTPDTDLAGAPGTVVESRHTLTNLGSTEGTFRLRVADSLGWFTNVTPDLVTLGPDEEIEILALVRIPEGVRADTPNVAIVTAQQLDAPVLVQAQARIDLRATLVAGLKLASSQVRRVQPGQGLISMSDLAVTNLGSGSDTITLTVVGESDGWEVDLSRSSVWVDHTSTARVSMRVVVPERIAPGTIKTLRIEGRSTNDETVTDAIELSLIYFTGGQTPSRVFLPLVRR</sequence>
<reference evidence="3 4" key="1">
    <citation type="submission" date="2016-05" db="EMBL/GenBank/DDBJ databases">
        <authorList>
            <person name="Lavstsen T."/>
            <person name="Jespersen J.S."/>
        </authorList>
    </citation>
    <scope>NUCLEOTIDE SEQUENCE [LARGE SCALE GENOMIC DNA]</scope>
    <source>
        <strain evidence="3 4">B7-9</strain>
    </source>
</reference>
<name>A0A2H3KIC5_9CHLR</name>
<dbReference type="SMART" id="SM00710">
    <property type="entry name" value="PbH1"/>
    <property type="match status" value="8"/>
</dbReference>
<evidence type="ECO:0000313" key="3">
    <source>
        <dbReference type="EMBL" id="PDV97578.1"/>
    </source>
</evidence>
<accession>A0A2H3KIC5</accession>
<feature type="domain" description="Alpha-galactosidase NEW3" evidence="2">
    <location>
        <begin position="1642"/>
        <end position="1715"/>
    </location>
</feature>
<evidence type="ECO:0000256" key="1">
    <source>
        <dbReference type="SAM" id="MobiDB-lite"/>
    </source>
</evidence>
<comment type="caution">
    <text evidence="3">The sequence shown here is derived from an EMBL/GenBank/DDBJ whole genome shotgun (WGS) entry which is preliminary data.</text>
</comment>
<feature type="region of interest" description="Disordered" evidence="1">
    <location>
        <begin position="713"/>
        <end position="738"/>
    </location>
</feature>
<gene>
    <name evidence="3" type="ORF">A9Q02_03750</name>
</gene>
<dbReference type="PANTHER" id="PTHR39198">
    <property type="entry name" value="HYPOTHETICAL MEMBRANE PROTEIN, CONSERVED"/>
    <property type="match status" value="1"/>
</dbReference>
<dbReference type="PANTHER" id="PTHR39198:SF1">
    <property type="entry name" value="ALPHA-GALACTOSIDASE NEW3 DOMAIN-CONTAINING PROTEIN"/>
    <property type="match status" value="1"/>
</dbReference>
<dbReference type="InterPro" id="IPR018905">
    <property type="entry name" value="A-galactase_NEW3"/>
</dbReference>
<dbReference type="InterPro" id="IPR011050">
    <property type="entry name" value="Pectin_lyase_fold/virulence"/>
</dbReference>
<dbReference type="InterPro" id="IPR006626">
    <property type="entry name" value="PbH1"/>
</dbReference>